<reference evidence="3 4" key="1">
    <citation type="submission" date="2020-08" db="EMBL/GenBank/DDBJ databases">
        <title>Genomic Encyclopedia of Type Strains, Phase III (KMG-III): the genomes of soil and plant-associated and newly described type strains.</title>
        <authorList>
            <person name="Whitman W."/>
        </authorList>
    </citation>
    <scope>NUCLEOTIDE SEQUENCE [LARGE SCALE GENOMIC DNA]</scope>
    <source>
        <strain evidence="3 4">CECT 8075</strain>
    </source>
</reference>
<dbReference type="NCBIfam" id="TIGR02532">
    <property type="entry name" value="IV_pilin_GFxxxE"/>
    <property type="match status" value="1"/>
</dbReference>
<organism evidence="3 4">
    <name type="scientific">Aporhodopirellula rubra</name>
    <dbReference type="NCBI Taxonomy" id="980271"/>
    <lineage>
        <taxon>Bacteria</taxon>
        <taxon>Pseudomonadati</taxon>
        <taxon>Planctomycetota</taxon>
        <taxon>Planctomycetia</taxon>
        <taxon>Pirellulales</taxon>
        <taxon>Pirellulaceae</taxon>
        <taxon>Aporhodopirellula</taxon>
    </lineage>
</organism>
<evidence type="ECO:0000313" key="4">
    <source>
        <dbReference type="Proteomes" id="UP000536179"/>
    </source>
</evidence>
<dbReference type="InterPro" id="IPR012902">
    <property type="entry name" value="N_methyl_site"/>
</dbReference>
<dbReference type="EMBL" id="JACHXU010000001">
    <property type="protein sequence ID" value="MBB3204582.1"/>
    <property type="molecule type" value="Genomic_DNA"/>
</dbReference>
<dbReference type="PRINTS" id="PR00813">
    <property type="entry name" value="BCTERIALGSPG"/>
</dbReference>
<dbReference type="Proteomes" id="UP000536179">
    <property type="component" value="Unassembled WGS sequence"/>
</dbReference>
<evidence type="ECO:0000256" key="2">
    <source>
        <dbReference type="SAM" id="Phobius"/>
    </source>
</evidence>
<evidence type="ECO:0000313" key="3">
    <source>
        <dbReference type="EMBL" id="MBB3204582.1"/>
    </source>
</evidence>
<name>A0A7W5DUV3_9BACT</name>
<keyword evidence="1" id="KW-0488">Methylation</keyword>
<keyword evidence="2" id="KW-1133">Transmembrane helix</keyword>
<dbReference type="GO" id="GO:0015627">
    <property type="term" value="C:type II protein secretion system complex"/>
    <property type="evidence" value="ECO:0007669"/>
    <property type="project" value="InterPro"/>
</dbReference>
<dbReference type="SUPFAM" id="SSF54523">
    <property type="entry name" value="Pili subunits"/>
    <property type="match status" value="1"/>
</dbReference>
<dbReference type="Pfam" id="PF07963">
    <property type="entry name" value="N_methyl"/>
    <property type="match status" value="1"/>
</dbReference>
<accession>A0A7W5DUV3</accession>
<gene>
    <name evidence="3" type="ORF">FHS27_000346</name>
</gene>
<dbReference type="InterPro" id="IPR045584">
    <property type="entry name" value="Pilin-like"/>
</dbReference>
<feature type="transmembrane region" description="Helical" evidence="2">
    <location>
        <begin position="15"/>
        <end position="36"/>
    </location>
</feature>
<dbReference type="AlphaFoldDB" id="A0A7W5DUV3"/>
<proteinExistence type="predicted"/>
<protein>
    <submittedName>
        <fullName evidence="3">Prepilin-type N-terminal cleavage/methylation domain-containing protein</fullName>
    </submittedName>
</protein>
<dbReference type="PANTHER" id="PTHR30093">
    <property type="entry name" value="GENERAL SECRETION PATHWAY PROTEIN G"/>
    <property type="match status" value="1"/>
</dbReference>
<keyword evidence="2" id="KW-0812">Transmembrane</keyword>
<dbReference type="InterPro" id="IPR000983">
    <property type="entry name" value="Bac_GSPG_pilin"/>
</dbReference>
<dbReference type="PANTHER" id="PTHR30093:SF2">
    <property type="entry name" value="TYPE II SECRETION SYSTEM PROTEIN H"/>
    <property type="match status" value="1"/>
</dbReference>
<sequence>MTTATHQSPPPSKPGFTLVEILVVITIIGILAGLLIPAITNSIRRANETALKLEVNSIAQAVEAYKEKYGDYPPDGSNEAVLKRHMRKLFPRMAEPDVTILDRLVDNEAATNTTGAFSPNAMDRAEALVFFLGGFSADIQHPITGPGGPLELLASGTAGSTDLADYQLQTTRDNTFFDFDQTRMTMVLNGARYVSNDETLFGFPVSGFSIGDYGGSQDLLPAYLAGGDETSPIVYFDSRTYGNISTSSTAVYNGYLSGTSEVGGIRPYKTEIGIKPPAGSEYADEAEAFAAVSFHRPNSFQLISPGLDGVFGSILSITSGSPGDTPVHFVTESGRTVYPANGTSATSISSLYFTDSSLGSRGYQDRDWNSNINVNGNLDNTTNFIEAATLEGELE</sequence>
<dbReference type="GO" id="GO:0015628">
    <property type="term" value="P:protein secretion by the type II secretion system"/>
    <property type="evidence" value="ECO:0007669"/>
    <property type="project" value="InterPro"/>
</dbReference>
<dbReference type="Gene3D" id="3.30.700.10">
    <property type="entry name" value="Glycoprotein, Type 4 Pilin"/>
    <property type="match status" value="1"/>
</dbReference>
<keyword evidence="4" id="KW-1185">Reference proteome</keyword>
<evidence type="ECO:0000256" key="1">
    <source>
        <dbReference type="ARBA" id="ARBA00022481"/>
    </source>
</evidence>
<comment type="caution">
    <text evidence="3">The sequence shown here is derived from an EMBL/GenBank/DDBJ whole genome shotgun (WGS) entry which is preliminary data.</text>
</comment>
<keyword evidence="2" id="KW-0472">Membrane</keyword>
<dbReference type="RefSeq" id="WP_184300780.1">
    <property type="nucleotide sequence ID" value="NZ_JACHXU010000001.1"/>
</dbReference>